<keyword evidence="2" id="KW-0732">Signal</keyword>
<keyword evidence="4" id="KW-1185">Reference proteome</keyword>
<evidence type="ECO:0000313" key="3">
    <source>
        <dbReference type="EMBL" id="ADV62779.1"/>
    </source>
</evidence>
<dbReference type="InterPro" id="IPR012899">
    <property type="entry name" value="LTXXQ"/>
</dbReference>
<dbReference type="STRING" id="575540.Isop_2201"/>
<keyword evidence="1" id="KW-0175">Coiled coil</keyword>
<dbReference type="HOGENOM" id="CLU_1080853_0_0_0"/>
<dbReference type="Proteomes" id="UP000008631">
    <property type="component" value="Chromosome"/>
</dbReference>
<reference evidence="3 4" key="2">
    <citation type="journal article" date="2011" name="Stand. Genomic Sci.">
        <title>Complete genome sequence of Isosphaera pallida type strain (IS1B).</title>
        <authorList>
            <consortium name="US DOE Joint Genome Institute (JGI-PGF)"/>
            <person name="Goker M."/>
            <person name="Cleland D."/>
            <person name="Saunders E."/>
            <person name="Lapidus A."/>
            <person name="Nolan M."/>
            <person name="Lucas S."/>
            <person name="Hammon N."/>
            <person name="Deshpande S."/>
            <person name="Cheng J.F."/>
            <person name="Tapia R."/>
            <person name="Han C."/>
            <person name="Goodwin L."/>
            <person name="Pitluck S."/>
            <person name="Liolios K."/>
            <person name="Pagani I."/>
            <person name="Ivanova N."/>
            <person name="Mavromatis K."/>
            <person name="Pati A."/>
            <person name="Chen A."/>
            <person name="Palaniappan K."/>
            <person name="Land M."/>
            <person name="Hauser L."/>
            <person name="Chang Y.J."/>
            <person name="Jeffries C.D."/>
            <person name="Detter J.C."/>
            <person name="Beck B."/>
            <person name="Woyke T."/>
            <person name="Bristow J."/>
            <person name="Eisen J.A."/>
            <person name="Markowitz V."/>
            <person name="Hugenholtz P."/>
            <person name="Kyrpides N.C."/>
            <person name="Klenk H.P."/>
        </authorList>
    </citation>
    <scope>NUCLEOTIDE SEQUENCE [LARGE SCALE GENOMIC DNA]</scope>
    <source>
        <strain evidence="4">ATCC 43644 / DSM 9630 / IS1B</strain>
    </source>
</reference>
<name>E8R522_ISOPI</name>
<accession>E8R522</accession>
<dbReference type="GO" id="GO:0042597">
    <property type="term" value="C:periplasmic space"/>
    <property type="evidence" value="ECO:0007669"/>
    <property type="project" value="InterPro"/>
</dbReference>
<evidence type="ECO:0000313" key="4">
    <source>
        <dbReference type="Proteomes" id="UP000008631"/>
    </source>
</evidence>
<feature type="coiled-coil region" evidence="1">
    <location>
        <begin position="160"/>
        <end position="187"/>
    </location>
</feature>
<evidence type="ECO:0000256" key="1">
    <source>
        <dbReference type="SAM" id="Coils"/>
    </source>
</evidence>
<organism evidence="3 4">
    <name type="scientific">Isosphaera pallida (strain ATCC 43644 / DSM 9630 / IS1B)</name>
    <dbReference type="NCBI Taxonomy" id="575540"/>
    <lineage>
        <taxon>Bacteria</taxon>
        <taxon>Pseudomonadati</taxon>
        <taxon>Planctomycetota</taxon>
        <taxon>Planctomycetia</taxon>
        <taxon>Isosphaerales</taxon>
        <taxon>Isosphaeraceae</taxon>
        <taxon>Isosphaera</taxon>
    </lineage>
</organism>
<dbReference type="InParanoid" id="E8R522"/>
<protein>
    <submittedName>
        <fullName evidence="3">Uncharacterized protein</fullName>
    </submittedName>
</protein>
<reference key="1">
    <citation type="submission" date="2010-11" db="EMBL/GenBank/DDBJ databases">
        <title>The complete sequence of chromosome of Isophaera pallida ATCC 43644.</title>
        <authorList>
            <consortium name="US DOE Joint Genome Institute (JGI-PGF)"/>
            <person name="Lucas S."/>
            <person name="Copeland A."/>
            <person name="Lapidus A."/>
            <person name="Bruce D."/>
            <person name="Goodwin L."/>
            <person name="Pitluck S."/>
            <person name="Kyrpides N."/>
            <person name="Mavromatis K."/>
            <person name="Pagani I."/>
            <person name="Ivanova N."/>
            <person name="Saunders E."/>
            <person name="Brettin T."/>
            <person name="Detter J.C."/>
            <person name="Han C."/>
            <person name="Tapia R."/>
            <person name="Land M."/>
            <person name="Hauser L."/>
            <person name="Markowitz V."/>
            <person name="Cheng J.-F."/>
            <person name="Hugenholtz P."/>
            <person name="Woyke T."/>
            <person name="Wu D."/>
            <person name="Eisen J.A."/>
        </authorList>
    </citation>
    <scope>NUCLEOTIDE SEQUENCE</scope>
    <source>
        <strain>ATCC 43644</strain>
    </source>
</reference>
<dbReference type="Pfam" id="PF07813">
    <property type="entry name" value="LTXXQ"/>
    <property type="match status" value="1"/>
</dbReference>
<feature type="chain" id="PRO_5003226448" evidence="2">
    <location>
        <begin position="27"/>
        <end position="257"/>
    </location>
</feature>
<feature type="signal peptide" evidence="2">
    <location>
        <begin position="1"/>
        <end position="26"/>
    </location>
</feature>
<evidence type="ECO:0000256" key="2">
    <source>
        <dbReference type="SAM" id="SignalP"/>
    </source>
</evidence>
<dbReference type="AlphaFoldDB" id="E8R522"/>
<sequence length="257" mass="28314">MSRIVCRSLRLLVVALAAALFVAATAVPVLAQQRKGQGGGGFGQPPGGGMMGMMGGGADLMTLASNEVVVKELGLKEDQVKAVRELAAAYRQASMAGFDRDALFNATPEERREMMAAMREKAAKLEEEYRPKLEKAVGAKAFERLEQIQIHMAGVQAFSMPRVEEALKITQAQREEARELMQTAMTEMREEMLSNPPADREEMMERMQAMQAKMTEKVLGILTDEQKAAFDKLKGEPVDVAKIRQAMVPRGRGRQID</sequence>
<gene>
    <name evidence="3" type="ordered locus">Isop_2201</name>
</gene>
<dbReference type="RefSeq" id="WP_013565067.1">
    <property type="nucleotide sequence ID" value="NC_014962.1"/>
</dbReference>
<dbReference type="EMBL" id="CP002353">
    <property type="protein sequence ID" value="ADV62779.1"/>
    <property type="molecule type" value="Genomic_DNA"/>
</dbReference>
<proteinExistence type="predicted"/>
<dbReference type="KEGG" id="ipa:Isop_2201"/>